<evidence type="ECO:0000313" key="1">
    <source>
        <dbReference type="EMBL" id="GKX61806.1"/>
    </source>
</evidence>
<name>A0ABQ5LDV3_9GAMM</name>
<sequence>MQTSLYFIFLTITLAFSSKNKQGGVAILAQTSQGKIKIIIKQLISIFFIDFNDGSGDLSTDLTYCGKNC</sequence>
<organism evidence="1 2">
    <name type="scientific">Pragia fontium</name>
    <dbReference type="NCBI Taxonomy" id="82985"/>
    <lineage>
        <taxon>Bacteria</taxon>
        <taxon>Pseudomonadati</taxon>
        <taxon>Pseudomonadota</taxon>
        <taxon>Gammaproteobacteria</taxon>
        <taxon>Enterobacterales</taxon>
        <taxon>Budviciaceae</taxon>
        <taxon>Pragia</taxon>
    </lineage>
</organism>
<gene>
    <name evidence="1" type="ORF">SOASR032_03750</name>
</gene>
<accession>A0ABQ5LDV3</accession>
<dbReference type="Proteomes" id="UP001059610">
    <property type="component" value="Unassembled WGS sequence"/>
</dbReference>
<comment type="caution">
    <text evidence="1">The sequence shown here is derived from an EMBL/GenBank/DDBJ whole genome shotgun (WGS) entry which is preliminary data.</text>
</comment>
<dbReference type="EMBL" id="BRLJ01000001">
    <property type="protein sequence ID" value="GKX61806.1"/>
    <property type="molecule type" value="Genomic_DNA"/>
</dbReference>
<protein>
    <submittedName>
        <fullName evidence="1">Uncharacterized protein</fullName>
    </submittedName>
</protein>
<evidence type="ECO:0000313" key="2">
    <source>
        <dbReference type="Proteomes" id="UP001059610"/>
    </source>
</evidence>
<reference evidence="1" key="1">
    <citation type="submission" date="2022-06" db="EMBL/GenBank/DDBJ databases">
        <title>Draft genome sequences of Pragia fontium str. JCM24417.</title>
        <authorList>
            <person name="Wakabayashi Y."/>
            <person name="Kojima K."/>
        </authorList>
    </citation>
    <scope>NUCLEOTIDE SEQUENCE</scope>
    <source>
        <strain evidence="1">JCM 24417</strain>
    </source>
</reference>
<keyword evidence="2" id="KW-1185">Reference proteome</keyword>
<proteinExistence type="predicted"/>